<evidence type="ECO:0000256" key="1">
    <source>
        <dbReference type="ARBA" id="ARBA00022801"/>
    </source>
</evidence>
<dbReference type="OrthoDB" id="5305647at2759"/>
<gene>
    <name evidence="4" type="primary">LOC103521316</name>
</gene>
<dbReference type="Pfam" id="PF13650">
    <property type="entry name" value="Asp_protease_2"/>
    <property type="match status" value="1"/>
</dbReference>
<dbReference type="PROSITE" id="PS50175">
    <property type="entry name" value="ASP_PROT_RETROV"/>
    <property type="match status" value="1"/>
</dbReference>
<keyword evidence="1" id="KW-0378">Hydrolase</keyword>
<feature type="domain" description="Peptidase A2" evidence="2">
    <location>
        <begin position="282"/>
        <end position="319"/>
    </location>
</feature>
<dbReference type="KEGG" id="dci:103521316"/>
<dbReference type="GO" id="GO:0006508">
    <property type="term" value="P:proteolysis"/>
    <property type="evidence" value="ECO:0007669"/>
    <property type="project" value="InterPro"/>
</dbReference>
<dbReference type="PANTHER" id="PTHR37984">
    <property type="entry name" value="PROTEIN CBG26694"/>
    <property type="match status" value="1"/>
</dbReference>
<dbReference type="AlphaFoldDB" id="A0A1S3DM59"/>
<proteinExistence type="predicted"/>
<dbReference type="OMA" id="WSNISED"/>
<protein>
    <submittedName>
        <fullName evidence="4">Uncharacterized protein LOC103521316</fullName>
    </submittedName>
</protein>
<dbReference type="InterPro" id="IPR001995">
    <property type="entry name" value="Peptidase_A2_cat"/>
</dbReference>
<dbReference type="PaxDb" id="121845-A0A1S3DM59"/>
<reference evidence="4" key="1">
    <citation type="submission" date="2025-08" db="UniProtKB">
        <authorList>
            <consortium name="RefSeq"/>
        </authorList>
    </citation>
    <scope>IDENTIFICATION</scope>
</reference>
<dbReference type="STRING" id="121845.A0A1S3DM59"/>
<evidence type="ECO:0000259" key="2">
    <source>
        <dbReference type="PROSITE" id="PS50175"/>
    </source>
</evidence>
<keyword evidence="3" id="KW-1185">Reference proteome</keyword>
<dbReference type="InterPro" id="IPR021109">
    <property type="entry name" value="Peptidase_aspartic_dom_sf"/>
</dbReference>
<sequence length="449" mass="51492">MASYNKPNTLNITEGNVIENFKKFKQEVEIYFTATETYEKPEKVQTARLLNLMGEEALRVYNTFGLPSDEETVESILHQFEQYLSPKKNEIMEHFKFFSCKQKESEPFIEYLTRLKSQLKNCDFGDMEEKLLKTQIILGLFDPEMQSRLLREDTTLKKIINYCQACEEAEHHKRELQNETDKVFSVSTDRVQRNIGKQFICNRCNRNHTYRNCPAFGRQCNLCKGYNHFSACCKKKKSDVNQDVNQVSHADEEEGFDINSIGVLDITDSGWFETIIINGVNIRFKIDTGASVNVIPEDMVQQLNVNISNSKVQLEGFGGHIVQPLGKFVAVCESKFGTSEELFYVCKCKIPLLSMKSSIHLKLLAQNEVLDINLISKEEFIKQNEVVFKGLGAFPDIFSLKLKSDAVPVGKMARRVPFKIKEKLKSTLNEYVERGIITPCEAETNNNSK</sequence>
<dbReference type="Proteomes" id="UP000079169">
    <property type="component" value="Unplaced"/>
</dbReference>
<dbReference type="GO" id="GO:0004190">
    <property type="term" value="F:aspartic-type endopeptidase activity"/>
    <property type="evidence" value="ECO:0007669"/>
    <property type="project" value="InterPro"/>
</dbReference>
<dbReference type="RefSeq" id="XP_008484647.2">
    <property type="nucleotide sequence ID" value="XM_008486425.3"/>
</dbReference>
<dbReference type="SUPFAM" id="SSF50630">
    <property type="entry name" value="Acid proteases"/>
    <property type="match status" value="1"/>
</dbReference>
<evidence type="ECO:0000313" key="3">
    <source>
        <dbReference type="Proteomes" id="UP000079169"/>
    </source>
</evidence>
<evidence type="ECO:0000313" key="4">
    <source>
        <dbReference type="RefSeq" id="XP_008484647.2"/>
    </source>
</evidence>
<dbReference type="InterPro" id="IPR050951">
    <property type="entry name" value="Retrovirus_Pol_polyprotein"/>
</dbReference>
<dbReference type="GeneID" id="103521316"/>
<dbReference type="Gene3D" id="2.40.70.10">
    <property type="entry name" value="Acid Proteases"/>
    <property type="match status" value="1"/>
</dbReference>
<dbReference type="PANTHER" id="PTHR37984:SF9">
    <property type="entry name" value="INTEGRASE CATALYTIC DOMAIN-CONTAINING PROTEIN"/>
    <property type="match status" value="1"/>
</dbReference>
<organism evidence="3 4">
    <name type="scientific">Diaphorina citri</name>
    <name type="common">Asian citrus psyllid</name>
    <dbReference type="NCBI Taxonomy" id="121845"/>
    <lineage>
        <taxon>Eukaryota</taxon>
        <taxon>Metazoa</taxon>
        <taxon>Ecdysozoa</taxon>
        <taxon>Arthropoda</taxon>
        <taxon>Hexapoda</taxon>
        <taxon>Insecta</taxon>
        <taxon>Pterygota</taxon>
        <taxon>Neoptera</taxon>
        <taxon>Paraneoptera</taxon>
        <taxon>Hemiptera</taxon>
        <taxon>Sternorrhyncha</taxon>
        <taxon>Psylloidea</taxon>
        <taxon>Psyllidae</taxon>
        <taxon>Diaphorininae</taxon>
        <taxon>Diaphorina</taxon>
    </lineage>
</organism>
<name>A0A1S3DM59_DIACI</name>
<accession>A0A1S3DM59</accession>